<evidence type="ECO:0000313" key="1">
    <source>
        <dbReference type="EMBL" id="MBP1852926.1"/>
    </source>
</evidence>
<accession>A0ABS4E4P9</accession>
<evidence type="ECO:0000313" key="2">
    <source>
        <dbReference type="Proteomes" id="UP000759443"/>
    </source>
</evidence>
<dbReference type="SUPFAM" id="SSF49785">
    <property type="entry name" value="Galactose-binding domain-like"/>
    <property type="match status" value="1"/>
</dbReference>
<dbReference type="EMBL" id="JAGGJU010000014">
    <property type="protein sequence ID" value="MBP1852926.1"/>
    <property type="molecule type" value="Genomic_DNA"/>
</dbReference>
<evidence type="ECO:0008006" key="3">
    <source>
        <dbReference type="Google" id="ProtNLM"/>
    </source>
</evidence>
<dbReference type="Proteomes" id="UP000759443">
    <property type="component" value="Unassembled WGS sequence"/>
</dbReference>
<dbReference type="RefSeq" id="WP_245224276.1">
    <property type="nucleotide sequence ID" value="NZ_JAGGJU010000014.1"/>
</dbReference>
<proteinExistence type="predicted"/>
<keyword evidence="2" id="KW-1185">Reference proteome</keyword>
<protein>
    <recommendedName>
        <fullName evidence="3">Carbohydrate-binding protein</fullName>
    </recommendedName>
</protein>
<sequence length="277" mass="30470">MRQGAFFSPSYRIDAMQLTLRILNASGDVIAHKTAHDEVVLVYQARYAEGDRLEIEAGEAGCQLAIAFDDAMPTALLYLTDKKGQFTVPFGDKRSGFSAKAFSGAVHRLKARLASREEISARRNLAFNPFDDGENSSLFPRGHANVETRQEAAFAARNAIDGEIASDGHGAWPYTSWGINCDPEASLTVEFGRLVRIDEIVLYLRADFPHDAWWESVTVTFPDGESVALATAKLAGAQRFPIEPRVAVRATLHKLVKAQDPSPFPALTQIEFWGNEA</sequence>
<organism evidence="1 2">
    <name type="scientific">Rhizobium halophytocola</name>
    <dbReference type="NCBI Taxonomy" id="735519"/>
    <lineage>
        <taxon>Bacteria</taxon>
        <taxon>Pseudomonadati</taxon>
        <taxon>Pseudomonadota</taxon>
        <taxon>Alphaproteobacteria</taxon>
        <taxon>Hyphomicrobiales</taxon>
        <taxon>Rhizobiaceae</taxon>
        <taxon>Rhizobium/Agrobacterium group</taxon>
        <taxon>Rhizobium</taxon>
    </lineage>
</organism>
<name>A0ABS4E4P9_9HYPH</name>
<reference evidence="1 2" key="1">
    <citation type="submission" date="2021-03" db="EMBL/GenBank/DDBJ databases">
        <title>Genomic Encyclopedia of Type Strains, Phase IV (KMG-IV): sequencing the most valuable type-strain genomes for metagenomic binning, comparative biology and taxonomic classification.</title>
        <authorList>
            <person name="Goeker M."/>
        </authorList>
    </citation>
    <scope>NUCLEOTIDE SEQUENCE [LARGE SCALE GENOMIC DNA]</scope>
    <source>
        <strain evidence="1 2">DSM 21600</strain>
    </source>
</reference>
<gene>
    <name evidence="1" type="ORF">J2Z17_004385</name>
</gene>
<dbReference type="InterPro" id="IPR008979">
    <property type="entry name" value="Galactose-bd-like_sf"/>
</dbReference>
<comment type="caution">
    <text evidence="1">The sequence shown here is derived from an EMBL/GenBank/DDBJ whole genome shotgun (WGS) entry which is preliminary data.</text>
</comment>